<keyword evidence="2" id="KW-0808">Transferase</keyword>
<dbReference type="Pfam" id="PF04230">
    <property type="entry name" value="PS_pyruv_trans"/>
    <property type="match status" value="1"/>
</dbReference>
<sequence>MKLVMLGYFGFGNAGDEAILAAELTALRTALGAETTFIAVSGDPAETRATHGIEAVSRTDFRALITTLRGADALIAGGGSLLQDVTSARPVAFYAGTMLIARTLGKPVFVYAQGLGPITRGLNRRLAGWALRSATYVSLRDESSIALATSLGARNATLVPDPVLGTTFATHPQDRLAIALRPWPGTWLPAVKAALTDLAKDTELVFVPFHGGQDVDLAHSLATPLGAEVVEPGDYGKTLEAVATSKATLGMRLHALITAAAATRPFVAIAYDPKVTAFAQLTAQPLAATLPEPPTPDTLITLTRKALEGPDQSYVETLETLKSATQTPTQAVASHLRQQA</sequence>
<accession>A0ABV7YND3</accession>
<gene>
    <name evidence="2" type="primary">csaB</name>
    <name evidence="2" type="ORF">ACFOUW_39085</name>
</gene>
<evidence type="ECO:0000313" key="2">
    <source>
        <dbReference type="EMBL" id="MFC3766886.1"/>
    </source>
</evidence>
<organism evidence="2 3">
    <name type="scientific">Tenggerimyces flavus</name>
    <dbReference type="NCBI Taxonomy" id="1708749"/>
    <lineage>
        <taxon>Bacteria</taxon>
        <taxon>Bacillati</taxon>
        <taxon>Actinomycetota</taxon>
        <taxon>Actinomycetes</taxon>
        <taxon>Propionibacteriales</taxon>
        <taxon>Nocardioidaceae</taxon>
        <taxon>Tenggerimyces</taxon>
    </lineage>
</organism>
<protein>
    <submittedName>
        <fullName evidence="2">Polysaccharide pyruvyl transferase CsaB</fullName>
    </submittedName>
</protein>
<dbReference type="RefSeq" id="WP_205115984.1">
    <property type="nucleotide sequence ID" value="NZ_JAFBCM010000001.1"/>
</dbReference>
<dbReference type="Proteomes" id="UP001595699">
    <property type="component" value="Unassembled WGS sequence"/>
</dbReference>
<dbReference type="InterPro" id="IPR019896">
    <property type="entry name" value="Polysacch_pyruvyl_Trfase_CsaB"/>
</dbReference>
<keyword evidence="3" id="KW-1185">Reference proteome</keyword>
<dbReference type="PANTHER" id="PTHR36836:SF1">
    <property type="entry name" value="COLANIC ACID BIOSYNTHESIS PROTEIN WCAK"/>
    <property type="match status" value="1"/>
</dbReference>
<dbReference type="NCBIfam" id="TIGR03609">
    <property type="entry name" value="S_layer_CsaB"/>
    <property type="match status" value="1"/>
</dbReference>
<dbReference type="PANTHER" id="PTHR36836">
    <property type="entry name" value="COLANIC ACID BIOSYNTHESIS PROTEIN WCAK"/>
    <property type="match status" value="1"/>
</dbReference>
<proteinExistence type="predicted"/>
<feature type="domain" description="Polysaccharide pyruvyl transferase" evidence="1">
    <location>
        <begin position="13"/>
        <end position="273"/>
    </location>
</feature>
<evidence type="ECO:0000259" key="1">
    <source>
        <dbReference type="Pfam" id="PF04230"/>
    </source>
</evidence>
<dbReference type="InterPro" id="IPR007345">
    <property type="entry name" value="Polysacch_pyruvyl_Trfase"/>
</dbReference>
<dbReference type="GO" id="GO:0016740">
    <property type="term" value="F:transferase activity"/>
    <property type="evidence" value="ECO:0007669"/>
    <property type="project" value="UniProtKB-KW"/>
</dbReference>
<dbReference type="EMBL" id="JBHRZH010000062">
    <property type="protein sequence ID" value="MFC3766886.1"/>
    <property type="molecule type" value="Genomic_DNA"/>
</dbReference>
<evidence type="ECO:0000313" key="3">
    <source>
        <dbReference type="Proteomes" id="UP001595699"/>
    </source>
</evidence>
<reference evidence="3" key="1">
    <citation type="journal article" date="2019" name="Int. J. Syst. Evol. Microbiol.">
        <title>The Global Catalogue of Microorganisms (GCM) 10K type strain sequencing project: providing services to taxonomists for standard genome sequencing and annotation.</title>
        <authorList>
            <consortium name="The Broad Institute Genomics Platform"/>
            <consortium name="The Broad Institute Genome Sequencing Center for Infectious Disease"/>
            <person name="Wu L."/>
            <person name="Ma J."/>
        </authorList>
    </citation>
    <scope>NUCLEOTIDE SEQUENCE [LARGE SCALE GENOMIC DNA]</scope>
    <source>
        <strain evidence="3">CGMCC 4.7241</strain>
    </source>
</reference>
<name>A0ABV7YND3_9ACTN</name>
<comment type="caution">
    <text evidence="2">The sequence shown here is derived from an EMBL/GenBank/DDBJ whole genome shotgun (WGS) entry which is preliminary data.</text>
</comment>